<gene>
    <name evidence="2" type="ORF">ILEXP_LOCUS15184</name>
</gene>
<evidence type="ECO:0000313" key="2">
    <source>
        <dbReference type="EMBL" id="CAK9147299.1"/>
    </source>
</evidence>
<name>A0ABC8RQQ8_9AQUA</name>
<accession>A0ABC8RQQ8</accession>
<organism evidence="2 3">
    <name type="scientific">Ilex paraguariensis</name>
    <name type="common">yerba mate</name>
    <dbReference type="NCBI Taxonomy" id="185542"/>
    <lineage>
        <taxon>Eukaryota</taxon>
        <taxon>Viridiplantae</taxon>
        <taxon>Streptophyta</taxon>
        <taxon>Embryophyta</taxon>
        <taxon>Tracheophyta</taxon>
        <taxon>Spermatophyta</taxon>
        <taxon>Magnoliopsida</taxon>
        <taxon>eudicotyledons</taxon>
        <taxon>Gunneridae</taxon>
        <taxon>Pentapetalae</taxon>
        <taxon>asterids</taxon>
        <taxon>campanulids</taxon>
        <taxon>Aquifoliales</taxon>
        <taxon>Aquifoliaceae</taxon>
        <taxon>Ilex</taxon>
    </lineage>
</organism>
<comment type="caution">
    <text evidence="2">The sequence shown here is derived from an EMBL/GenBank/DDBJ whole genome shotgun (WGS) entry which is preliminary data.</text>
</comment>
<keyword evidence="3" id="KW-1185">Reference proteome</keyword>
<sequence length="100" mass="10934">MGCFSITWISSLAACPGVMGWEWKVSGMGAVPKRVGEEREKHVPGSVVGWAVTLLVVDEQRHKEMRGGSGEKERGELSLVSQLGVTLFLYHPINLQIIKG</sequence>
<feature type="chain" id="PRO_5044775671" evidence="1">
    <location>
        <begin position="21"/>
        <end position="100"/>
    </location>
</feature>
<evidence type="ECO:0000313" key="3">
    <source>
        <dbReference type="Proteomes" id="UP001642360"/>
    </source>
</evidence>
<feature type="signal peptide" evidence="1">
    <location>
        <begin position="1"/>
        <end position="20"/>
    </location>
</feature>
<keyword evidence="1" id="KW-0732">Signal</keyword>
<dbReference type="AlphaFoldDB" id="A0ABC8RQQ8"/>
<dbReference type="EMBL" id="CAUOFW020001666">
    <property type="protein sequence ID" value="CAK9147299.1"/>
    <property type="molecule type" value="Genomic_DNA"/>
</dbReference>
<proteinExistence type="predicted"/>
<dbReference type="Proteomes" id="UP001642360">
    <property type="component" value="Unassembled WGS sequence"/>
</dbReference>
<protein>
    <submittedName>
        <fullName evidence="2">Uncharacterized protein</fullName>
    </submittedName>
</protein>
<evidence type="ECO:0000256" key="1">
    <source>
        <dbReference type="SAM" id="SignalP"/>
    </source>
</evidence>
<reference evidence="2 3" key="1">
    <citation type="submission" date="2024-02" db="EMBL/GenBank/DDBJ databases">
        <authorList>
            <person name="Vignale AGUSTIN F."/>
            <person name="Sosa J E."/>
            <person name="Modenutti C."/>
        </authorList>
    </citation>
    <scope>NUCLEOTIDE SEQUENCE [LARGE SCALE GENOMIC DNA]</scope>
</reference>